<feature type="domain" description="DUF4300" evidence="2">
    <location>
        <begin position="49"/>
        <end position="156"/>
    </location>
</feature>
<organism evidence="3 4">
    <name type="scientific">Streptococcus pneumoniae</name>
    <dbReference type="NCBI Taxonomy" id="1313"/>
    <lineage>
        <taxon>Bacteria</taxon>
        <taxon>Bacillati</taxon>
        <taxon>Bacillota</taxon>
        <taxon>Bacilli</taxon>
        <taxon>Lactobacillales</taxon>
        <taxon>Streptococcaceae</taxon>
        <taxon>Streptococcus</taxon>
    </lineage>
</organism>
<gene>
    <name evidence="3" type="ORF">AZK02_09570</name>
</gene>
<proteinExistence type="predicted"/>
<protein>
    <submittedName>
        <fullName evidence="3">DUF4300 family protein</fullName>
    </submittedName>
</protein>
<dbReference type="AlphaFoldDB" id="A0A8B5XLU4"/>
<keyword evidence="1" id="KW-0732">Signal</keyword>
<feature type="chain" id="PRO_5033030586" evidence="1">
    <location>
        <begin position="29"/>
        <end position="156"/>
    </location>
</feature>
<feature type="non-terminal residue" evidence="3">
    <location>
        <position position="156"/>
    </location>
</feature>
<comment type="caution">
    <text evidence="3">The sequence shown here is derived from an EMBL/GenBank/DDBJ whole genome shotgun (WGS) entry which is preliminary data.</text>
</comment>
<evidence type="ECO:0000313" key="4">
    <source>
        <dbReference type="Proteomes" id="UP000318940"/>
    </source>
</evidence>
<dbReference type="InterPro" id="IPR025389">
    <property type="entry name" value="DUF4300"/>
</dbReference>
<dbReference type="EMBL" id="VMVH01000098">
    <property type="protein sequence ID" value="TVW25796.1"/>
    <property type="molecule type" value="Genomic_DNA"/>
</dbReference>
<dbReference type="Pfam" id="PF14133">
    <property type="entry name" value="DUF4300"/>
    <property type="match status" value="1"/>
</dbReference>
<feature type="signal peptide" evidence="1">
    <location>
        <begin position="1"/>
        <end position="28"/>
    </location>
</feature>
<reference evidence="3 4" key="1">
    <citation type="submission" date="2019-07" db="EMBL/GenBank/DDBJ databases">
        <authorList>
            <person name="Mohale T."/>
        </authorList>
    </citation>
    <scope>NUCLEOTIDE SEQUENCE [LARGE SCALE GENOMIC DNA]</scope>
    <source>
        <strain evidence="3 4">NTPn 189</strain>
    </source>
</reference>
<evidence type="ECO:0000256" key="1">
    <source>
        <dbReference type="SAM" id="SignalP"/>
    </source>
</evidence>
<sequence length="156" mass="17278">MKKSRKLATLGICSALFLGLAACQQQYATSEGTNQRQSSSAKVPWKASYTNLNNQVSTEEVKSLLSAHLDPNSVDAFFNLVNDYNTIVGSTGLSGDFTSFTHTEYDVEKISHLWNQKKGDFVGTNCRINSYCLLKNSVTIPKLEKNDQLLFLDNDA</sequence>
<evidence type="ECO:0000259" key="2">
    <source>
        <dbReference type="Pfam" id="PF14133"/>
    </source>
</evidence>
<evidence type="ECO:0000313" key="3">
    <source>
        <dbReference type="EMBL" id="TVW25796.1"/>
    </source>
</evidence>
<dbReference type="PROSITE" id="PS51257">
    <property type="entry name" value="PROKAR_LIPOPROTEIN"/>
    <property type="match status" value="1"/>
</dbReference>
<accession>A0A8B5XLU4</accession>
<name>A0A8B5XLU4_STREE</name>
<dbReference type="Proteomes" id="UP000318940">
    <property type="component" value="Unassembled WGS sequence"/>
</dbReference>